<evidence type="ECO:0000259" key="2">
    <source>
        <dbReference type="PROSITE" id="PS50008"/>
    </source>
</evidence>
<dbReference type="AlphaFoldDB" id="A0AAD5AFK9"/>
<dbReference type="EMBL" id="MU556141">
    <property type="protein sequence ID" value="KAI5615182.1"/>
    <property type="molecule type" value="Genomic_DNA"/>
</dbReference>
<dbReference type="EC" id="3.1.4.11" evidence="1"/>
<dbReference type="Gene3D" id="3.20.20.190">
    <property type="entry name" value="Phosphatidylinositol (PI) phosphodiesterase"/>
    <property type="match status" value="1"/>
</dbReference>
<dbReference type="GO" id="GO:0035556">
    <property type="term" value="P:intracellular signal transduction"/>
    <property type="evidence" value="ECO:0007669"/>
    <property type="project" value="InterPro"/>
</dbReference>
<dbReference type="PANTHER" id="PTHR10336:SF31">
    <property type="entry name" value="1-PHOSPHATIDYLINOSITOL 4,5-BISPHOSPHATE PHOSPHODIESTERASE DELTA-4"/>
    <property type="match status" value="1"/>
</dbReference>
<keyword evidence="1" id="KW-0378">Hydrolase</keyword>
<dbReference type="Proteomes" id="UP001205998">
    <property type="component" value="Unassembled WGS sequence"/>
</dbReference>
<dbReference type="Pfam" id="PF00387">
    <property type="entry name" value="PI-PLC-Y"/>
    <property type="match status" value="1"/>
</dbReference>
<feature type="domain" description="PI-PLC Y-box" evidence="2">
    <location>
        <begin position="10"/>
        <end position="91"/>
    </location>
</feature>
<sequence>KSKENLSKELSDLVIYCKNVNFNSFEHSRVHSKPYEMSSFSESKARKLIKEAGADFIQHNIRHLSRVYPSGLRTDSSNYCPHDMWNAGCQI</sequence>
<feature type="non-terminal residue" evidence="3">
    <location>
        <position position="1"/>
    </location>
</feature>
<gene>
    <name evidence="3" type="ORF">C0J50_10912</name>
</gene>
<protein>
    <recommendedName>
        <fullName evidence="1">Phosphoinositide phospholipase C</fullName>
        <ecNumber evidence="1">3.1.4.11</ecNumber>
    </recommendedName>
</protein>
<keyword evidence="4" id="KW-1185">Reference proteome</keyword>
<evidence type="ECO:0000313" key="4">
    <source>
        <dbReference type="Proteomes" id="UP001205998"/>
    </source>
</evidence>
<dbReference type="PANTHER" id="PTHR10336">
    <property type="entry name" value="PHOSPHOINOSITIDE-SPECIFIC PHOSPHOLIPASE C FAMILY PROTEIN"/>
    <property type="match status" value="1"/>
</dbReference>
<keyword evidence="1" id="KW-0442">Lipid degradation</keyword>
<dbReference type="InterPro" id="IPR001192">
    <property type="entry name" value="PI-PLC_fam"/>
</dbReference>
<dbReference type="SUPFAM" id="SSF51695">
    <property type="entry name" value="PLC-like phosphodiesterases"/>
    <property type="match status" value="1"/>
</dbReference>
<dbReference type="GO" id="GO:0016042">
    <property type="term" value="P:lipid catabolic process"/>
    <property type="evidence" value="ECO:0007669"/>
    <property type="project" value="UniProtKB-KW"/>
</dbReference>
<dbReference type="GO" id="GO:0004435">
    <property type="term" value="F:phosphatidylinositol-4,5-bisphosphate phospholipase C activity"/>
    <property type="evidence" value="ECO:0007669"/>
    <property type="project" value="UniProtKB-EC"/>
</dbReference>
<reference evidence="3" key="1">
    <citation type="submission" date="2018-07" db="EMBL/GenBank/DDBJ databases">
        <title>Comparative genomics of catfishes provides insights into carnivory and benthic adaptation.</title>
        <authorList>
            <person name="Zhang Y."/>
            <person name="Wang D."/>
            <person name="Peng Z."/>
            <person name="Zheng S."/>
            <person name="Shao F."/>
            <person name="Tao W."/>
        </authorList>
    </citation>
    <scope>NUCLEOTIDE SEQUENCE</scope>
    <source>
        <strain evidence="3">Chongqing</strain>
    </source>
</reference>
<dbReference type="InterPro" id="IPR017946">
    <property type="entry name" value="PLC-like_Pdiesterase_TIM-brl"/>
</dbReference>
<evidence type="ECO:0000313" key="3">
    <source>
        <dbReference type="EMBL" id="KAI5615182.1"/>
    </source>
</evidence>
<name>A0AAD5AFK9_SILAS</name>
<evidence type="ECO:0000256" key="1">
    <source>
        <dbReference type="RuleBase" id="RU361133"/>
    </source>
</evidence>
<dbReference type="PROSITE" id="PS50008">
    <property type="entry name" value="PIPLC_Y_DOMAIN"/>
    <property type="match status" value="1"/>
</dbReference>
<dbReference type="InterPro" id="IPR001711">
    <property type="entry name" value="PLipase_C_Pinositol-sp_Y"/>
</dbReference>
<feature type="non-terminal residue" evidence="3">
    <location>
        <position position="91"/>
    </location>
</feature>
<dbReference type="SMART" id="SM00149">
    <property type="entry name" value="PLCYc"/>
    <property type="match status" value="1"/>
</dbReference>
<proteinExistence type="predicted"/>
<dbReference type="PRINTS" id="PR00390">
    <property type="entry name" value="PHPHLIPASEC"/>
</dbReference>
<comment type="caution">
    <text evidence="3">The sequence shown here is derived from an EMBL/GenBank/DDBJ whole genome shotgun (WGS) entry which is preliminary data.</text>
</comment>
<keyword evidence="1" id="KW-0443">Lipid metabolism</keyword>
<comment type="catalytic activity">
    <reaction evidence="1">
        <text>a 1,2-diacyl-sn-glycero-3-phospho-(1D-myo-inositol-4,5-bisphosphate) + H2O = 1D-myo-inositol 1,4,5-trisphosphate + a 1,2-diacyl-sn-glycerol + H(+)</text>
        <dbReference type="Rhea" id="RHEA:33179"/>
        <dbReference type="ChEBI" id="CHEBI:15377"/>
        <dbReference type="ChEBI" id="CHEBI:15378"/>
        <dbReference type="ChEBI" id="CHEBI:17815"/>
        <dbReference type="ChEBI" id="CHEBI:58456"/>
        <dbReference type="ChEBI" id="CHEBI:203600"/>
        <dbReference type="EC" id="3.1.4.11"/>
    </reaction>
</comment>
<dbReference type="GO" id="GO:0005886">
    <property type="term" value="C:plasma membrane"/>
    <property type="evidence" value="ECO:0007669"/>
    <property type="project" value="TreeGrafter"/>
</dbReference>
<accession>A0AAD5AFK9</accession>
<organism evidence="3 4">
    <name type="scientific">Silurus asotus</name>
    <name type="common">Amur catfish</name>
    <name type="synonym">Parasilurus asotus</name>
    <dbReference type="NCBI Taxonomy" id="30991"/>
    <lineage>
        <taxon>Eukaryota</taxon>
        <taxon>Metazoa</taxon>
        <taxon>Chordata</taxon>
        <taxon>Craniata</taxon>
        <taxon>Vertebrata</taxon>
        <taxon>Euteleostomi</taxon>
        <taxon>Actinopterygii</taxon>
        <taxon>Neopterygii</taxon>
        <taxon>Teleostei</taxon>
        <taxon>Ostariophysi</taxon>
        <taxon>Siluriformes</taxon>
        <taxon>Siluridae</taxon>
        <taxon>Silurus</taxon>
    </lineage>
</organism>